<dbReference type="PANTHER" id="PTHR24248:SF195">
    <property type="entry name" value="D(1) DOPAMINE RECEPTOR-LIKE"/>
    <property type="match status" value="1"/>
</dbReference>
<feature type="transmembrane region" description="Helical" evidence="9">
    <location>
        <begin position="65"/>
        <end position="90"/>
    </location>
</feature>
<comment type="subcellular location">
    <subcellularLocation>
        <location evidence="1">Cell membrane</location>
        <topology evidence="1">Multi-pass membrane protein</topology>
    </subcellularLocation>
</comment>
<dbReference type="GO" id="GO:0071880">
    <property type="term" value="P:adenylate cyclase-activating adrenergic receptor signaling pathway"/>
    <property type="evidence" value="ECO:0007669"/>
    <property type="project" value="TreeGrafter"/>
</dbReference>
<feature type="domain" description="G-protein coupled receptors family 1 profile" evidence="10">
    <location>
        <begin position="10"/>
        <end position="128"/>
    </location>
</feature>
<keyword evidence="8" id="KW-0807">Transducer</keyword>
<keyword evidence="5" id="KW-0297">G-protein coupled receptor</keyword>
<dbReference type="PROSITE" id="PS50262">
    <property type="entry name" value="G_PROTEIN_RECEP_F1_2"/>
    <property type="match status" value="1"/>
</dbReference>
<evidence type="ECO:0000256" key="7">
    <source>
        <dbReference type="ARBA" id="ARBA00023170"/>
    </source>
</evidence>
<protein>
    <recommendedName>
        <fullName evidence="10">G-protein coupled receptors family 1 profile domain-containing protein</fullName>
    </recommendedName>
</protein>
<evidence type="ECO:0000256" key="8">
    <source>
        <dbReference type="ARBA" id="ARBA00023224"/>
    </source>
</evidence>
<dbReference type="Proteomes" id="UP000014760">
    <property type="component" value="Unassembled WGS sequence"/>
</dbReference>
<dbReference type="PANTHER" id="PTHR24248">
    <property type="entry name" value="ADRENERGIC RECEPTOR-RELATED G-PROTEIN COUPLED RECEPTOR"/>
    <property type="match status" value="1"/>
</dbReference>
<dbReference type="AlphaFoldDB" id="R7TAR7"/>
<dbReference type="HOGENOM" id="CLU_1965015_0_0_1"/>
<dbReference type="EnsemblMetazoa" id="CapteT120026">
    <property type="protein sequence ID" value="CapteP120026"/>
    <property type="gene ID" value="CapteG120026"/>
</dbReference>
<dbReference type="InterPro" id="IPR000276">
    <property type="entry name" value="GPCR_Rhodpsn"/>
</dbReference>
<evidence type="ECO:0000256" key="5">
    <source>
        <dbReference type="ARBA" id="ARBA00023040"/>
    </source>
</evidence>
<dbReference type="GO" id="GO:0005886">
    <property type="term" value="C:plasma membrane"/>
    <property type="evidence" value="ECO:0007669"/>
    <property type="project" value="UniProtKB-SubCell"/>
</dbReference>
<dbReference type="Pfam" id="PF00001">
    <property type="entry name" value="7tm_1"/>
    <property type="match status" value="1"/>
</dbReference>
<dbReference type="EMBL" id="KB311984">
    <property type="protein sequence ID" value="ELT88109.1"/>
    <property type="molecule type" value="Genomic_DNA"/>
</dbReference>
<feature type="transmembrane region" description="Helical" evidence="9">
    <location>
        <begin position="110"/>
        <end position="127"/>
    </location>
</feature>
<reference evidence="12" key="3">
    <citation type="submission" date="2015-06" db="UniProtKB">
        <authorList>
            <consortium name="EnsemblMetazoa"/>
        </authorList>
    </citation>
    <scope>IDENTIFICATION</scope>
</reference>
<keyword evidence="13" id="KW-1185">Reference proteome</keyword>
<dbReference type="EMBL" id="AMQN01015519">
    <property type="status" value="NOT_ANNOTATED_CDS"/>
    <property type="molecule type" value="Genomic_DNA"/>
</dbReference>
<evidence type="ECO:0000256" key="3">
    <source>
        <dbReference type="ARBA" id="ARBA00022692"/>
    </source>
</evidence>
<sequence length="128" mass="14159">MLGGFMNLFGNVLTILAVLRFKQLRDTVTNQFIISLSASDLLCVPGILVLPISSHVEHTLLTGRLWGLLVQIPLMTSLWISGLTMVGITIDRLVAVSIPTRYRHIMNKRVALRMLAVVWTLVLGALLP</sequence>
<evidence type="ECO:0000259" key="10">
    <source>
        <dbReference type="PROSITE" id="PS50262"/>
    </source>
</evidence>
<dbReference type="GO" id="GO:0004930">
    <property type="term" value="F:G protein-coupled receptor activity"/>
    <property type="evidence" value="ECO:0007669"/>
    <property type="project" value="UniProtKB-KW"/>
</dbReference>
<dbReference type="GO" id="GO:0043410">
    <property type="term" value="P:positive regulation of MAPK cascade"/>
    <property type="evidence" value="ECO:0007669"/>
    <property type="project" value="TreeGrafter"/>
</dbReference>
<evidence type="ECO:0000313" key="12">
    <source>
        <dbReference type="EnsemblMetazoa" id="CapteP120026"/>
    </source>
</evidence>
<evidence type="ECO:0000256" key="6">
    <source>
        <dbReference type="ARBA" id="ARBA00023136"/>
    </source>
</evidence>
<keyword evidence="4 9" id="KW-1133">Transmembrane helix</keyword>
<dbReference type="InterPro" id="IPR017452">
    <property type="entry name" value="GPCR_Rhodpsn_7TM"/>
</dbReference>
<dbReference type="STRING" id="283909.R7TAR7"/>
<proteinExistence type="predicted"/>
<dbReference type="Gene3D" id="1.20.1070.10">
    <property type="entry name" value="Rhodopsin 7-helix transmembrane proteins"/>
    <property type="match status" value="1"/>
</dbReference>
<feature type="transmembrane region" description="Helical" evidence="9">
    <location>
        <begin position="6"/>
        <end position="21"/>
    </location>
</feature>
<evidence type="ECO:0000313" key="13">
    <source>
        <dbReference type="Proteomes" id="UP000014760"/>
    </source>
</evidence>
<reference evidence="11 13" key="2">
    <citation type="journal article" date="2013" name="Nature">
        <title>Insights into bilaterian evolution from three spiralian genomes.</title>
        <authorList>
            <person name="Simakov O."/>
            <person name="Marletaz F."/>
            <person name="Cho S.J."/>
            <person name="Edsinger-Gonzales E."/>
            <person name="Havlak P."/>
            <person name="Hellsten U."/>
            <person name="Kuo D.H."/>
            <person name="Larsson T."/>
            <person name="Lv J."/>
            <person name="Arendt D."/>
            <person name="Savage R."/>
            <person name="Osoegawa K."/>
            <person name="de Jong P."/>
            <person name="Grimwood J."/>
            <person name="Chapman J.A."/>
            <person name="Shapiro H."/>
            <person name="Aerts A."/>
            <person name="Otillar R.P."/>
            <person name="Terry A.Y."/>
            <person name="Boore J.L."/>
            <person name="Grigoriev I.V."/>
            <person name="Lindberg D.R."/>
            <person name="Seaver E.C."/>
            <person name="Weisblat D.A."/>
            <person name="Putnam N.H."/>
            <person name="Rokhsar D.S."/>
        </authorList>
    </citation>
    <scope>NUCLEOTIDE SEQUENCE</scope>
    <source>
        <strain evidence="11 13">I ESC-2004</strain>
    </source>
</reference>
<evidence type="ECO:0000256" key="2">
    <source>
        <dbReference type="ARBA" id="ARBA00022475"/>
    </source>
</evidence>
<dbReference type="SUPFAM" id="SSF81321">
    <property type="entry name" value="Family A G protein-coupled receptor-like"/>
    <property type="match status" value="1"/>
</dbReference>
<evidence type="ECO:0000313" key="11">
    <source>
        <dbReference type="EMBL" id="ELT88109.1"/>
    </source>
</evidence>
<name>R7TAR7_CAPTE</name>
<keyword evidence="2" id="KW-1003">Cell membrane</keyword>
<evidence type="ECO:0000256" key="4">
    <source>
        <dbReference type="ARBA" id="ARBA00022989"/>
    </source>
</evidence>
<keyword evidence="6 9" id="KW-0472">Membrane</keyword>
<evidence type="ECO:0000256" key="9">
    <source>
        <dbReference type="SAM" id="Phobius"/>
    </source>
</evidence>
<reference evidence="13" key="1">
    <citation type="submission" date="2012-12" db="EMBL/GenBank/DDBJ databases">
        <authorList>
            <person name="Hellsten U."/>
            <person name="Grimwood J."/>
            <person name="Chapman J.A."/>
            <person name="Shapiro H."/>
            <person name="Aerts A."/>
            <person name="Otillar R.P."/>
            <person name="Terry A.Y."/>
            <person name="Boore J.L."/>
            <person name="Simakov O."/>
            <person name="Marletaz F."/>
            <person name="Cho S.-J."/>
            <person name="Edsinger-Gonzales E."/>
            <person name="Havlak P."/>
            <person name="Kuo D.-H."/>
            <person name="Larsson T."/>
            <person name="Lv J."/>
            <person name="Arendt D."/>
            <person name="Savage R."/>
            <person name="Osoegawa K."/>
            <person name="de Jong P."/>
            <person name="Lindberg D.R."/>
            <person name="Seaver E.C."/>
            <person name="Weisblat D.A."/>
            <person name="Putnam N.H."/>
            <person name="Grigoriev I.V."/>
            <person name="Rokhsar D.S."/>
        </authorList>
    </citation>
    <scope>NUCLEOTIDE SEQUENCE</scope>
    <source>
        <strain evidence="13">I ESC-2004</strain>
    </source>
</reference>
<keyword evidence="7" id="KW-0675">Receptor</keyword>
<dbReference type="PRINTS" id="PR00237">
    <property type="entry name" value="GPCRRHODOPSN"/>
</dbReference>
<dbReference type="OrthoDB" id="9975554at2759"/>
<feature type="transmembrane region" description="Helical" evidence="9">
    <location>
        <begin position="33"/>
        <end position="53"/>
    </location>
</feature>
<gene>
    <name evidence="11" type="ORF">CAPTEDRAFT_120026</name>
</gene>
<organism evidence="11">
    <name type="scientific">Capitella teleta</name>
    <name type="common">Polychaete worm</name>
    <dbReference type="NCBI Taxonomy" id="283909"/>
    <lineage>
        <taxon>Eukaryota</taxon>
        <taxon>Metazoa</taxon>
        <taxon>Spiralia</taxon>
        <taxon>Lophotrochozoa</taxon>
        <taxon>Annelida</taxon>
        <taxon>Polychaeta</taxon>
        <taxon>Sedentaria</taxon>
        <taxon>Scolecida</taxon>
        <taxon>Capitellidae</taxon>
        <taxon>Capitella</taxon>
    </lineage>
</organism>
<feature type="non-terminal residue" evidence="11">
    <location>
        <position position="128"/>
    </location>
</feature>
<accession>R7TAR7</accession>
<evidence type="ECO:0000256" key="1">
    <source>
        <dbReference type="ARBA" id="ARBA00004651"/>
    </source>
</evidence>
<keyword evidence="3 9" id="KW-0812">Transmembrane</keyword>